<accession>A0AAD7IR67</accession>
<evidence type="ECO:0000256" key="2">
    <source>
        <dbReference type="SAM" id="SignalP"/>
    </source>
</evidence>
<protein>
    <submittedName>
        <fullName evidence="3">Concanavalin A-like lectin/glucanase domain-containing protein</fullName>
    </submittedName>
</protein>
<feature type="signal peptide" evidence="2">
    <location>
        <begin position="1"/>
        <end position="18"/>
    </location>
</feature>
<dbReference type="GO" id="GO:0070007">
    <property type="term" value="F:glutamic-type endopeptidase activity"/>
    <property type="evidence" value="ECO:0007669"/>
    <property type="project" value="InterPro"/>
</dbReference>
<name>A0AAD7IR67_9AGAR</name>
<dbReference type="InterPro" id="IPR000250">
    <property type="entry name" value="Peptidase_G1"/>
</dbReference>
<dbReference type="GO" id="GO:0006508">
    <property type="term" value="P:proteolysis"/>
    <property type="evidence" value="ECO:0007669"/>
    <property type="project" value="InterPro"/>
</dbReference>
<dbReference type="Pfam" id="PF01828">
    <property type="entry name" value="Peptidase_A4"/>
    <property type="match status" value="1"/>
</dbReference>
<evidence type="ECO:0000313" key="3">
    <source>
        <dbReference type="EMBL" id="KAJ7747484.1"/>
    </source>
</evidence>
<dbReference type="CDD" id="cd13426">
    <property type="entry name" value="Peptidase_G1"/>
    <property type="match status" value="1"/>
</dbReference>
<dbReference type="InterPro" id="IPR013320">
    <property type="entry name" value="ConA-like_dom_sf"/>
</dbReference>
<sequence length="254" mass="26909">MLLPILLAKILFVAGTLAMPSAEIQSQNINRISRREEFIRRQAASPFHSSNWAGAVISNQTANFQGVTGQFVVPTFTAVSGLRNAYISIWLAIDGLTCTTATIKAGVDIEINDFGTVSYLVWDEYLPGQYLTESTTFTAQVTRAGSLMNVGVLASVLGTPSTIIENLTNGEGAADGRGFAPSPALCGADAIWAVEVWETGDVRVPVTVEWQNPQAQTGDVRIVSPGSENVVNTVENGVALSSCSTTATSLTCSF</sequence>
<dbReference type="PANTHER" id="PTHR37536:SF1">
    <property type="entry name" value="ASPERGILLOPEPSIN, PUTAITVE (AFU_ORTHOLOGUE AFUA_7G01200)"/>
    <property type="match status" value="1"/>
</dbReference>
<keyword evidence="4" id="KW-1185">Reference proteome</keyword>
<feature type="active site" description="Proton acceptor" evidence="1">
    <location>
        <position position="195"/>
    </location>
</feature>
<feature type="chain" id="PRO_5042192192" evidence="2">
    <location>
        <begin position="19"/>
        <end position="254"/>
    </location>
</feature>
<organism evidence="3 4">
    <name type="scientific">Mycena metata</name>
    <dbReference type="NCBI Taxonomy" id="1033252"/>
    <lineage>
        <taxon>Eukaryota</taxon>
        <taxon>Fungi</taxon>
        <taxon>Dikarya</taxon>
        <taxon>Basidiomycota</taxon>
        <taxon>Agaricomycotina</taxon>
        <taxon>Agaricomycetes</taxon>
        <taxon>Agaricomycetidae</taxon>
        <taxon>Agaricales</taxon>
        <taxon>Marasmiineae</taxon>
        <taxon>Mycenaceae</taxon>
        <taxon>Mycena</taxon>
    </lineage>
</organism>
<dbReference type="SUPFAM" id="SSF49899">
    <property type="entry name" value="Concanavalin A-like lectins/glucanases"/>
    <property type="match status" value="1"/>
</dbReference>
<comment type="caution">
    <text evidence="3">The sequence shown here is derived from an EMBL/GenBank/DDBJ whole genome shotgun (WGS) entry which is preliminary data.</text>
</comment>
<dbReference type="InterPro" id="IPR038656">
    <property type="entry name" value="Peptidase_G1_sf"/>
</dbReference>
<dbReference type="AlphaFoldDB" id="A0AAD7IR67"/>
<dbReference type="Gene3D" id="2.60.120.700">
    <property type="entry name" value="Peptidase G1"/>
    <property type="match status" value="1"/>
</dbReference>
<proteinExistence type="predicted"/>
<gene>
    <name evidence="3" type="ORF">B0H16DRAFT_1554892</name>
</gene>
<evidence type="ECO:0000313" key="4">
    <source>
        <dbReference type="Proteomes" id="UP001215598"/>
    </source>
</evidence>
<keyword evidence="2" id="KW-0732">Signal</keyword>
<evidence type="ECO:0000256" key="1">
    <source>
        <dbReference type="PIRSR" id="PIRSR600250-50"/>
    </source>
</evidence>
<reference evidence="3" key="1">
    <citation type="submission" date="2023-03" db="EMBL/GenBank/DDBJ databases">
        <title>Massive genome expansion in bonnet fungi (Mycena s.s.) driven by repeated elements and novel gene families across ecological guilds.</title>
        <authorList>
            <consortium name="Lawrence Berkeley National Laboratory"/>
            <person name="Harder C.B."/>
            <person name="Miyauchi S."/>
            <person name="Viragh M."/>
            <person name="Kuo A."/>
            <person name="Thoen E."/>
            <person name="Andreopoulos B."/>
            <person name="Lu D."/>
            <person name="Skrede I."/>
            <person name="Drula E."/>
            <person name="Henrissat B."/>
            <person name="Morin E."/>
            <person name="Kohler A."/>
            <person name="Barry K."/>
            <person name="LaButti K."/>
            <person name="Morin E."/>
            <person name="Salamov A."/>
            <person name="Lipzen A."/>
            <person name="Mereny Z."/>
            <person name="Hegedus B."/>
            <person name="Baldrian P."/>
            <person name="Stursova M."/>
            <person name="Weitz H."/>
            <person name="Taylor A."/>
            <person name="Grigoriev I.V."/>
            <person name="Nagy L.G."/>
            <person name="Martin F."/>
            <person name="Kauserud H."/>
        </authorList>
    </citation>
    <scope>NUCLEOTIDE SEQUENCE</scope>
    <source>
        <strain evidence="3">CBHHK182m</strain>
    </source>
</reference>
<dbReference type="PRINTS" id="PR00977">
    <property type="entry name" value="SCYTLDPTASE"/>
</dbReference>
<dbReference type="Proteomes" id="UP001215598">
    <property type="component" value="Unassembled WGS sequence"/>
</dbReference>
<dbReference type="EMBL" id="JARKIB010000076">
    <property type="protein sequence ID" value="KAJ7747484.1"/>
    <property type="molecule type" value="Genomic_DNA"/>
</dbReference>
<dbReference type="PANTHER" id="PTHR37536">
    <property type="entry name" value="PUTATIVE (AFU_ORTHOLOGUE AFUA_3G02970)-RELATED"/>
    <property type="match status" value="1"/>
</dbReference>